<evidence type="ECO:0000256" key="21">
    <source>
        <dbReference type="RuleBase" id="RU003722"/>
    </source>
</evidence>
<keyword evidence="7 21" id="KW-0812">Transmembrane</keyword>
<protein>
    <recommendedName>
        <fullName evidence="21">Sodium/hydrogen exchanger</fullName>
    </recommendedName>
</protein>
<feature type="transmembrane region" description="Helical" evidence="24">
    <location>
        <begin position="449"/>
        <end position="467"/>
    </location>
</feature>
<evidence type="ECO:0000256" key="20">
    <source>
        <dbReference type="ARBA" id="ARBA00048676"/>
    </source>
</evidence>
<evidence type="ECO:0000256" key="8">
    <source>
        <dbReference type="ARBA" id="ARBA00022843"/>
    </source>
</evidence>
<feature type="transmembrane region" description="Helical" evidence="24">
    <location>
        <begin position="189"/>
        <end position="216"/>
    </location>
</feature>
<feature type="compositionally biased region" description="Polar residues" evidence="23">
    <location>
        <begin position="805"/>
        <end position="814"/>
    </location>
</feature>
<comment type="catalytic activity">
    <reaction evidence="20">
        <text>Li(+)(out) + H(+)(in) = Li(+)(in) + H(+)(out)</text>
        <dbReference type="Rhea" id="RHEA:72407"/>
        <dbReference type="ChEBI" id="CHEBI:15378"/>
        <dbReference type="ChEBI" id="CHEBI:49713"/>
    </reaction>
</comment>
<keyword evidence="16 21" id="KW-0739">Sodium transport</keyword>
<evidence type="ECO:0000256" key="4">
    <source>
        <dbReference type="ARBA" id="ARBA00022449"/>
    </source>
</evidence>
<dbReference type="InterPro" id="IPR006153">
    <property type="entry name" value="Cation/H_exchanger_TM"/>
</dbReference>
<reference evidence="27" key="1">
    <citation type="submission" date="2017-12" db="EMBL/GenBank/DDBJ databases">
        <title>High-resolution comparative analysis of great ape genomes.</title>
        <authorList>
            <person name="Pollen A."/>
            <person name="Hastie A."/>
            <person name="Hormozdiari F."/>
            <person name="Dougherty M."/>
            <person name="Liu R."/>
            <person name="Chaisson M."/>
            <person name="Hoppe E."/>
            <person name="Hill C."/>
            <person name="Pang A."/>
            <person name="Hillier L."/>
            <person name="Baker C."/>
            <person name="Armstrong J."/>
            <person name="Shendure J."/>
            <person name="Paten B."/>
            <person name="Wilson R."/>
            <person name="Chao H."/>
            <person name="Schneider V."/>
            <person name="Ventura M."/>
            <person name="Kronenberg Z."/>
            <person name="Murali S."/>
            <person name="Gordon D."/>
            <person name="Cantsilieris S."/>
            <person name="Munson K."/>
            <person name="Nelson B."/>
            <person name="Raja A."/>
            <person name="Underwood J."/>
            <person name="Diekhans M."/>
            <person name="Fiddes I."/>
            <person name="Haussler D."/>
            <person name="Eichler E."/>
        </authorList>
    </citation>
    <scope>NUCLEOTIDE SEQUENCE [LARGE SCALE GENOMIC DNA]</scope>
    <source>
        <strain evidence="27">Susie</strain>
    </source>
</reference>
<dbReference type="GO" id="GO:0016323">
    <property type="term" value="C:basolateral plasma membrane"/>
    <property type="evidence" value="ECO:0007669"/>
    <property type="project" value="UniProtKB-SubCell"/>
</dbReference>
<keyword evidence="14" id="KW-0564">Palmitate</keyword>
<keyword evidence="8" id="KW-0832">Ubl conjugation</keyword>
<feature type="transmembrane region" description="Helical" evidence="24">
    <location>
        <begin position="411"/>
        <end position="437"/>
    </location>
</feature>
<evidence type="ECO:0000256" key="15">
    <source>
        <dbReference type="ARBA" id="ARBA00023180"/>
    </source>
</evidence>
<evidence type="ECO:0000256" key="5">
    <source>
        <dbReference type="ARBA" id="ARBA00022475"/>
    </source>
</evidence>
<feature type="transmembrane region" description="Helical" evidence="24">
    <location>
        <begin position="289"/>
        <end position="319"/>
    </location>
</feature>
<dbReference type="GO" id="GO:0098719">
    <property type="term" value="P:sodium ion import across plasma membrane"/>
    <property type="evidence" value="ECO:0007669"/>
    <property type="project" value="TreeGrafter"/>
</dbReference>
<dbReference type="Pfam" id="PF00999">
    <property type="entry name" value="Na_H_Exchanger"/>
    <property type="match status" value="1"/>
</dbReference>
<dbReference type="GO" id="GO:0005516">
    <property type="term" value="F:calmodulin binding"/>
    <property type="evidence" value="ECO:0007669"/>
    <property type="project" value="UniProtKB-KW"/>
</dbReference>
<evidence type="ECO:0000256" key="14">
    <source>
        <dbReference type="ARBA" id="ARBA00023139"/>
    </source>
</evidence>
<feature type="transmembrane region" description="Helical" evidence="24">
    <location>
        <begin position="383"/>
        <end position="405"/>
    </location>
</feature>
<evidence type="ECO:0000256" key="9">
    <source>
        <dbReference type="ARBA" id="ARBA00022860"/>
    </source>
</evidence>
<dbReference type="InterPro" id="IPR032103">
    <property type="entry name" value="NHE_CaM-bd"/>
</dbReference>
<evidence type="ECO:0000256" key="6">
    <source>
        <dbReference type="ARBA" id="ARBA00022553"/>
    </source>
</evidence>
<keyword evidence="17" id="KW-0449">Lipoprotein</keyword>
<feature type="transmembrane region" description="Helical" evidence="24">
    <location>
        <begin position="479"/>
        <end position="498"/>
    </location>
</feature>
<proteinExistence type="inferred from homology"/>
<dbReference type="InterPro" id="IPR018422">
    <property type="entry name" value="Cation/H_exchanger_CPA1"/>
</dbReference>
<evidence type="ECO:0000256" key="12">
    <source>
        <dbReference type="ARBA" id="ARBA00023065"/>
    </source>
</evidence>
<comment type="subcellular location">
    <subcellularLocation>
        <location evidence="1">Basolateral cell membrane</location>
        <topology evidence="1">Multi-pass membrane protein</topology>
    </subcellularLocation>
</comment>
<gene>
    <name evidence="27" type="ORF">CR201_G0042619</name>
</gene>
<keyword evidence="9" id="KW-0112">Calmodulin-binding</keyword>
<dbReference type="GO" id="GO:0015385">
    <property type="term" value="F:sodium:proton antiporter activity"/>
    <property type="evidence" value="ECO:0007669"/>
    <property type="project" value="InterPro"/>
</dbReference>
<dbReference type="InterPro" id="IPR001970">
    <property type="entry name" value="NHE-1-like"/>
</dbReference>
<dbReference type="Gene3D" id="6.10.140.1330">
    <property type="match status" value="1"/>
</dbReference>
<evidence type="ECO:0000256" key="7">
    <source>
        <dbReference type="ARBA" id="ARBA00022692"/>
    </source>
</evidence>
<keyword evidence="6" id="KW-0597">Phosphoprotein</keyword>
<feature type="transmembrane region" description="Helical" evidence="24">
    <location>
        <begin position="258"/>
        <end position="277"/>
    </location>
</feature>
<feature type="region of interest" description="Disordered" evidence="23">
    <location>
        <begin position="767"/>
        <end position="838"/>
    </location>
</feature>
<evidence type="ECO:0000256" key="24">
    <source>
        <dbReference type="SAM" id="Phobius"/>
    </source>
</evidence>
<comment type="similarity">
    <text evidence="2 21">Belongs to the monovalent cation:proton antiporter 1 (CPA1) transporter (TC 2.A.36) family.</text>
</comment>
<feature type="transmembrane region" description="Helical" evidence="24">
    <location>
        <begin position="15"/>
        <end position="32"/>
    </location>
</feature>
<feature type="region of interest" description="Disordered" evidence="23">
    <location>
        <begin position="42"/>
        <end position="79"/>
    </location>
</feature>
<keyword evidence="12 21" id="KW-0406">Ion transport</keyword>
<dbReference type="PANTHER" id="PTHR10110">
    <property type="entry name" value="SODIUM/HYDROGEN EXCHANGER"/>
    <property type="match status" value="1"/>
</dbReference>
<evidence type="ECO:0000256" key="19">
    <source>
        <dbReference type="ARBA" id="ARBA00047524"/>
    </source>
</evidence>
<keyword evidence="10 24" id="KW-1133">Transmembrane helix</keyword>
<evidence type="ECO:0000256" key="2">
    <source>
        <dbReference type="ARBA" id="ARBA00007367"/>
    </source>
</evidence>
<evidence type="ECO:0000256" key="13">
    <source>
        <dbReference type="ARBA" id="ARBA00023136"/>
    </source>
</evidence>
<evidence type="ECO:0000259" key="26">
    <source>
        <dbReference type="Pfam" id="PF16644"/>
    </source>
</evidence>
<evidence type="ECO:0000256" key="1">
    <source>
        <dbReference type="ARBA" id="ARBA00004554"/>
    </source>
</evidence>
<feature type="transmembrane region" description="Helical" evidence="24">
    <location>
        <begin position="128"/>
        <end position="148"/>
    </location>
</feature>
<evidence type="ECO:0000256" key="23">
    <source>
        <dbReference type="SAM" id="MobiDB-lite"/>
    </source>
</evidence>
<feature type="domain" description="Sodium/hydrogen exchanger regulatory region" evidence="26">
    <location>
        <begin position="623"/>
        <end position="708"/>
    </location>
</feature>
<keyword evidence="11" id="KW-0915">Sodium</keyword>
<feature type="domain" description="Cation/H+ exchanger transmembrane" evidence="25">
    <location>
        <begin position="110"/>
        <end position="497"/>
    </location>
</feature>
<dbReference type="InterPro" id="IPR004709">
    <property type="entry name" value="NaH_exchanger"/>
</dbReference>
<dbReference type="Gene3D" id="6.10.250.1040">
    <property type="match status" value="1"/>
</dbReference>
<evidence type="ECO:0000259" key="25">
    <source>
        <dbReference type="Pfam" id="PF00999"/>
    </source>
</evidence>
<feature type="transmembrane region" description="Helical" evidence="24">
    <location>
        <begin position="228"/>
        <end position="246"/>
    </location>
</feature>
<keyword evidence="22" id="KW-0175">Coiled coil</keyword>
<dbReference type="GO" id="GO:0051453">
    <property type="term" value="P:regulation of intracellular pH"/>
    <property type="evidence" value="ECO:0007669"/>
    <property type="project" value="TreeGrafter"/>
</dbReference>
<comment type="catalytic activity">
    <reaction evidence="18">
        <text>Li(+)(in) + Na(+)(out) = Li(+)(out) + Na(+)(in)</text>
        <dbReference type="Rhea" id="RHEA:72415"/>
        <dbReference type="ChEBI" id="CHEBI:29101"/>
        <dbReference type="ChEBI" id="CHEBI:49713"/>
    </reaction>
</comment>
<keyword evidence="4 21" id="KW-0050">Antiport</keyword>
<feature type="transmembrane region" description="Helical" evidence="24">
    <location>
        <begin position="160"/>
        <end position="177"/>
    </location>
</feature>
<dbReference type="Pfam" id="PF16644">
    <property type="entry name" value="NEXCaM_BD"/>
    <property type="match status" value="1"/>
</dbReference>
<dbReference type="AlphaFoldDB" id="A0A2J8SI88"/>
<evidence type="ECO:0000256" key="10">
    <source>
        <dbReference type="ARBA" id="ARBA00022989"/>
    </source>
</evidence>
<keyword evidence="3 21" id="KW-0813">Transport</keyword>
<comment type="catalytic activity">
    <reaction evidence="19">
        <text>Na(+)(in) + H(+)(out) = Na(+)(out) + H(+)(in)</text>
        <dbReference type="Rhea" id="RHEA:29419"/>
        <dbReference type="ChEBI" id="CHEBI:15378"/>
        <dbReference type="ChEBI" id="CHEBI:29101"/>
    </reaction>
</comment>
<evidence type="ECO:0000313" key="27">
    <source>
        <dbReference type="EMBL" id="PNJ20487.1"/>
    </source>
</evidence>
<name>A0A2J8SI88_PONAB</name>
<accession>A0A2J8SI88</accession>
<evidence type="ECO:0000256" key="11">
    <source>
        <dbReference type="ARBA" id="ARBA00023053"/>
    </source>
</evidence>
<evidence type="ECO:0000256" key="3">
    <source>
        <dbReference type="ARBA" id="ARBA00022448"/>
    </source>
</evidence>
<keyword evidence="5" id="KW-1003">Cell membrane</keyword>
<dbReference type="GO" id="GO:0015386">
    <property type="term" value="F:potassium:proton antiporter activity"/>
    <property type="evidence" value="ECO:0007669"/>
    <property type="project" value="TreeGrafter"/>
</dbReference>
<evidence type="ECO:0000256" key="16">
    <source>
        <dbReference type="ARBA" id="ARBA00023201"/>
    </source>
</evidence>
<dbReference type="PRINTS" id="PR01084">
    <property type="entry name" value="NAHEXCHNGR"/>
</dbReference>
<dbReference type="PRINTS" id="PR01085">
    <property type="entry name" value="NAHEXCHNGR1"/>
</dbReference>
<dbReference type="NCBIfam" id="TIGR00840">
    <property type="entry name" value="b_cpa1"/>
    <property type="match status" value="1"/>
</dbReference>
<keyword evidence="15" id="KW-0325">Glycoprotein</keyword>
<sequence length="838" mass="93172">MVLRSGICGLSPPRIFPSLLVVVALVGLLPVLRSHGLQLSPTASTIRSSEPPRERSIGDVTTAPPEVTPESRPVNHSVTDHGMKPRKAFPVLGIDYTHVRTPFEISLWILLACLMKIGFHVIPTISSIVPESCLLIVVGLLVGGLIKGVGETPPFLQSDVFFLFLLPPIILDAGYFLPLRQFTENLGTILIFAVVGTLWNAFFLGGLMYAVCLVGGEQINNIGLLDNLLFGSIISAVDPVAVLAVFEEIHINELLHILVFGESLLNDAVTVVLYHLFEEFANYEHVGIVDIFLGFLSFFVVALGGVFVGVVYGVIAAFTSRFTSHIRVIEPLFVFLYSYMAYLSAELFHLSGIMALIASGVVMRPYVEANISHKSHTTIKYFLKMWSSVSETLIFIFLGVSTVAGSHHWNWTFVISTLLFCLIARVLGVLGLTWFINKFRIVKLTPKDQFIIAYGGLRGAIAFSLGYLLDKKHFPMCDLFLTAIITVIFFTVFVQVLGQGRAGPWGPSRCSRGKRGKRGMTIRPLVDLLAVKKKQETKRSINEEIHTQFLDHLLTGIEDICGHYGHHHWKDKLNRFNKKYVKKCLIAGERSKEPQLIAFYHKMEMKQAIELVESGGMGKIPSAVSTVSMQNIHPKSLPSERILPALSKDKEEEIRKILRNNLQKTRQRLRSYNRHTLVADPYEEAWNQMLLRRQKARQLEQKINNYLTVPAHKLDSPTMSRARIGSDPLAYEPKEDLPVITIDPASPQSPESVDLVNEELKGKVLGLSRDPAKVAEEDEDDDGGIMMRSKETSSPGTDDVFTPAPSDSPSSQRIQRCLSDPGPHPEPGEGEPFIPKGQ</sequence>
<comment type="caution">
    <text evidence="27">The sequence shown here is derived from an EMBL/GenBank/DDBJ whole genome shotgun (WGS) entry which is preliminary data.</text>
</comment>
<feature type="coiled-coil region" evidence="22">
    <location>
        <begin position="648"/>
        <end position="675"/>
    </location>
</feature>
<organism evidence="27">
    <name type="scientific">Pongo abelii</name>
    <name type="common">Sumatran orangutan</name>
    <name type="synonym">Pongo pygmaeus abelii</name>
    <dbReference type="NCBI Taxonomy" id="9601"/>
    <lineage>
        <taxon>Eukaryota</taxon>
        <taxon>Metazoa</taxon>
        <taxon>Chordata</taxon>
        <taxon>Craniata</taxon>
        <taxon>Vertebrata</taxon>
        <taxon>Euteleostomi</taxon>
        <taxon>Mammalia</taxon>
        <taxon>Eutheria</taxon>
        <taxon>Euarchontoglires</taxon>
        <taxon>Primates</taxon>
        <taxon>Haplorrhini</taxon>
        <taxon>Catarrhini</taxon>
        <taxon>Hominidae</taxon>
        <taxon>Pongo</taxon>
    </lineage>
</organism>
<dbReference type="Gene3D" id="6.10.250.2020">
    <property type="match status" value="1"/>
</dbReference>
<evidence type="ECO:0000256" key="17">
    <source>
        <dbReference type="ARBA" id="ARBA00023288"/>
    </source>
</evidence>
<keyword evidence="13 24" id="KW-0472">Membrane</keyword>
<feature type="transmembrane region" description="Helical" evidence="24">
    <location>
        <begin position="339"/>
        <end position="362"/>
    </location>
</feature>
<dbReference type="EMBL" id="NDHI03003565">
    <property type="protein sequence ID" value="PNJ20487.1"/>
    <property type="molecule type" value="Genomic_DNA"/>
</dbReference>
<dbReference type="PANTHER" id="PTHR10110:SF59">
    <property type="entry name" value="SODIUM_HYDROGEN EXCHANGER 1"/>
    <property type="match status" value="1"/>
</dbReference>
<evidence type="ECO:0000256" key="22">
    <source>
        <dbReference type="SAM" id="Coils"/>
    </source>
</evidence>
<evidence type="ECO:0000256" key="18">
    <source>
        <dbReference type="ARBA" id="ARBA00035570"/>
    </source>
</evidence>